<name>A0ABY9RXN5_9ACTN</name>
<dbReference type="EMBL" id="CP133762">
    <property type="protein sequence ID" value="WMX46941.1"/>
    <property type="molecule type" value="Genomic_DNA"/>
</dbReference>
<keyword evidence="7" id="KW-1185">Reference proteome</keyword>
<accession>A0ABY9RXN5</accession>
<feature type="domain" description="HTH tetR-type" evidence="5">
    <location>
        <begin position="8"/>
        <end position="68"/>
    </location>
</feature>
<organism evidence="6 7">
    <name type="scientific">Streptomyces roseicoloratus</name>
    <dbReference type="NCBI Taxonomy" id="2508722"/>
    <lineage>
        <taxon>Bacteria</taxon>
        <taxon>Bacillati</taxon>
        <taxon>Actinomycetota</taxon>
        <taxon>Actinomycetes</taxon>
        <taxon>Kitasatosporales</taxon>
        <taxon>Streptomycetaceae</taxon>
        <taxon>Streptomyces</taxon>
    </lineage>
</organism>
<dbReference type="InterPro" id="IPR001647">
    <property type="entry name" value="HTH_TetR"/>
</dbReference>
<dbReference type="PROSITE" id="PS50977">
    <property type="entry name" value="HTH_TETR_2"/>
    <property type="match status" value="1"/>
</dbReference>
<evidence type="ECO:0000256" key="2">
    <source>
        <dbReference type="ARBA" id="ARBA00023125"/>
    </source>
</evidence>
<dbReference type="Gene3D" id="1.10.357.10">
    <property type="entry name" value="Tetracycline Repressor, domain 2"/>
    <property type="match status" value="1"/>
</dbReference>
<dbReference type="InterPro" id="IPR036271">
    <property type="entry name" value="Tet_transcr_reg_TetR-rel_C_sf"/>
</dbReference>
<dbReference type="InterPro" id="IPR047923">
    <property type="entry name" value="ArpA-like"/>
</dbReference>
<dbReference type="Pfam" id="PF00440">
    <property type="entry name" value="TetR_N"/>
    <property type="match status" value="1"/>
</dbReference>
<reference evidence="6 7" key="1">
    <citation type="submission" date="2023-09" db="EMBL/GenBank/DDBJ databases">
        <title>Complete genome of Streptomyces roseicoloratus T14.</title>
        <authorList>
            <person name="Bashizi T."/>
            <person name="Kim M.-J."/>
            <person name="Lee G."/>
            <person name="Tagele S.B."/>
            <person name="Shin J.-H."/>
        </authorList>
    </citation>
    <scope>NUCLEOTIDE SEQUENCE [LARGE SCALE GENOMIC DNA]</scope>
    <source>
        <strain evidence="6 7">T14</strain>
    </source>
</reference>
<evidence type="ECO:0000259" key="5">
    <source>
        <dbReference type="PROSITE" id="PS50977"/>
    </source>
</evidence>
<dbReference type="InterPro" id="IPR050109">
    <property type="entry name" value="HTH-type_TetR-like_transc_reg"/>
</dbReference>
<evidence type="ECO:0000256" key="4">
    <source>
        <dbReference type="PROSITE-ProRule" id="PRU00335"/>
    </source>
</evidence>
<sequence length="228" mass="24697">MAKQDRAIRTRRAILEAAAAVFDERGYEAAKLSDILALARVTKGALYFHFDSKEDLAHAVIDAQVSVVPTAPPQTCKVQEFVDVGMVFAHRLTVDRVLSGSVRLTLDQGGHELNRSGPYREWTEINLALLREAKERGELLPHAVPEEVAPLVVGAYAGLNLMTHALEGDRSSMERWASALYHHLLPSIVVPSVLTMLDLEPGRGARALGVTEGATVTEAVTVTEGATP</sequence>
<dbReference type="PRINTS" id="PR00455">
    <property type="entry name" value="HTHTETR"/>
</dbReference>
<keyword evidence="2 4" id="KW-0238">DNA-binding</keyword>
<dbReference type="InterPro" id="IPR009057">
    <property type="entry name" value="Homeodomain-like_sf"/>
</dbReference>
<dbReference type="Proteomes" id="UP001250858">
    <property type="component" value="Chromosome"/>
</dbReference>
<dbReference type="PANTHER" id="PTHR30055:SF234">
    <property type="entry name" value="HTH-TYPE TRANSCRIPTIONAL REGULATOR BETI"/>
    <property type="match status" value="1"/>
</dbReference>
<evidence type="ECO:0000256" key="1">
    <source>
        <dbReference type="ARBA" id="ARBA00023015"/>
    </source>
</evidence>
<evidence type="ECO:0000313" key="7">
    <source>
        <dbReference type="Proteomes" id="UP001250858"/>
    </source>
</evidence>
<dbReference type="SUPFAM" id="SSF46689">
    <property type="entry name" value="Homeodomain-like"/>
    <property type="match status" value="1"/>
</dbReference>
<dbReference type="RefSeq" id="WP_164986238.1">
    <property type="nucleotide sequence ID" value="NZ_CP133762.1"/>
</dbReference>
<protein>
    <submittedName>
        <fullName evidence="6">ScbR family autoregulator-binding transcription factor</fullName>
    </submittedName>
</protein>
<feature type="DNA-binding region" description="H-T-H motif" evidence="4">
    <location>
        <begin position="31"/>
        <end position="50"/>
    </location>
</feature>
<dbReference type="SUPFAM" id="SSF48498">
    <property type="entry name" value="Tetracyclin repressor-like, C-terminal domain"/>
    <property type="match status" value="1"/>
</dbReference>
<dbReference type="NCBIfam" id="NF041196">
    <property type="entry name" value="ScbR_bind_reg"/>
    <property type="match status" value="1"/>
</dbReference>
<keyword evidence="3" id="KW-0804">Transcription</keyword>
<keyword evidence="1" id="KW-0805">Transcription regulation</keyword>
<evidence type="ECO:0000313" key="6">
    <source>
        <dbReference type="EMBL" id="WMX46941.1"/>
    </source>
</evidence>
<dbReference type="PANTHER" id="PTHR30055">
    <property type="entry name" value="HTH-TYPE TRANSCRIPTIONAL REGULATOR RUTR"/>
    <property type="match status" value="1"/>
</dbReference>
<proteinExistence type="predicted"/>
<gene>
    <name evidence="6" type="ORF">RGF97_21905</name>
</gene>
<evidence type="ECO:0000256" key="3">
    <source>
        <dbReference type="ARBA" id="ARBA00023163"/>
    </source>
</evidence>